<evidence type="ECO:0000313" key="2">
    <source>
        <dbReference type="EMBL" id="KOM38153.1"/>
    </source>
</evidence>
<dbReference type="Gramene" id="KOM38153">
    <property type="protein sequence ID" value="KOM38153"/>
    <property type="gene ID" value="LR48_Vigan03g153500"/>
</dbReference>
<evidence type="ECO:0000313" key="3">
    <source>
        <dbReference type="Proteomes" id="UP000053144"/>
    </source>
</evidence>
<organism evidence="2 3">
    <name type="scientific">Phaseolus angularis</name>
    <name type="common">Azuki bean</name>
    <name type="synonym">Vigna angularis</name>
    <dbReference type="NCBI Taxonomy" id="3914"/>
    <lineage>
        <taxon>Eukaryota</taxon>
        <taxon>Viridiplantae</taxon>
        <taxon>Streptophyta</taxon>
        <taxon>Embryophyta</taxon>
        <taxon>Tracheophyta</taxon>
        <taxon>Spermatophyta</taxon>
        <taxon>Magnoliopsida</taxon>
        <taxon>eudicotyledons</taxon>
        <taxon>Gunneridae</taxon>
        <taxon>Pentapetalae</taxon>
        <taxon>rosids</taxon>
        <taxon>fabids</taxon>
        <taxon>Fabales</taxon>
        <taxon>Fabaceae</taxon>
        <taxon>Papilionoideae</taxon>
        <taxon>50 kb inversion clade</taxon>
        <taxon>NPAAA clade</taxon>
        <taxon>indigoferoid/millettioid clade</taxon>
        <taxon>Phaseoleae</taxon>
        <taxon>Vigna</taxon>
    </lineage>
</organism>
<dbReference type="EMBL" id="CM003373">
    <property type="protein sequence ID" value="KOM38153.1"/>
    <property type="molecule type" value="Genomic_DNA"/>
</dbReference>
<feature type="compositionally biased region" description="Gly residues" evidence="1">
    <location>
        <begin position="151"/>
        <end position="162"/>
    </location>
</feature>
<feature type="compositionally biased region" description="Basic and acidic residues" evidence="1">
    <location>
        <begin position="179"/>
        <end position="192"/>
    </location>
</feature>
<dbReference type="AlphaFoldDB" id="A0A0L9U5P5"/>
<gene>
    <name evidence="2" type="ORF">LR48_Vigan03g153500</name>
</gene>
<evidence type="ECO:0000256" key="1">
    <source>
        <dbReference type="SAM" id="MobiDB-lite"/>
    </source>
</evidence>
<protein>
    <submittedName>
        <fullName evidence="2">Uncharacterized protein</fullName>
    </submittedName>
</protein>
<accession>A0A0L9U5P5</accession>
<dbReference type="Proteomes" id="UP000053144">
    <property type="component" value="Chromosome 3"/>
</dbReference>
<feature type="region of interest" description="Disordered" evidence="1">
    <location>
        <begin position="143"/>
        <end position="211"/>
    </location>
</feature>
<reference evidence="3" key="1">
    <citation type="journal article" date="2015" name="Proc. Natl. Acad. Sci. U.S.A.">
        <title>Genome sequencing of adzuki bean (Vigna angularis) provides insight into high starch and low fat accumulation and domestication.</title>
        <authorList>
            <person name="Yang K."/>
            <person name="Tian Z."/>
            <person name="Chen C."/>
            <person name="Luo L."/>
            <person name="Zhao B."/>
            <person name="Wang Z."/>
            <person name="Yu L."/>
            <person name="Li Y."/>
            <person name="Sun Y."/>
            <person name="Li W."/>
            <person name="Chen Y."/>
            <person name="Li Y."/>
            <person name="Zhang Y."/>
            <person name="Ai D."/>
            <person name="Zhao J."/>
            <person name="Shang C."/>
            <person name="Ma Y."/>
            <person name="Wu B."/>
            <person name="Wang M."/>
            <person name="Gao L."/>
            <person name="Sun D."/>
            <person name="Zhang P."/>
            <person name="Guo F."/>
            <person name="Wang W."/>
            <person name="Li Y."/>
            <person name="Wang J."/>
            <person name="Varshney R.K."/>
            <person name="Wang J."/>
            <person name="Ling H.Q."/>
            <person name="Wan P."/>
        </authorList>
    </citation>
    <scope>NUCLEOTIDE SEQUENCE</scope>
    <source>
        <strain evidence="3">cv. Jingnong 6</strain>
    </source>
</reference>
<sequence length="211" mass="23036">MRSDVGFFFGDQLGSWVSLDESMELENSLSAPRVVRYANFCCLALYLGVLCDLVHTIHAQIEKNSVSGESRGRSSSIVLEFRHRQIGGFTLHSVGEGQLNYASAKTTNSSTVIPIRMSLVECLSHGLKGREVVAEERVVEEGLDTDEGGGGEEVGVGEGGVVEGEVGRGVVSDEDGFGGEERREASATREEEVVVEGEARRRRRWSEKERL</sequence>
<proteinExistence type="predicted"/>
<name>A0A0L9U5P5_PHAAN</name>